<dbReference type="RefSeq" id="WP_246120051.1">
    <property type="nucleotide sequence ID" value="NZ_SJPF01000002.1"/>
</dbReference>
<sequence>MRSRSPSRKSTDCYTPLGYSAEKKYPVLYLLHGIGGDETEWKRFAQPQALHDNLIADGTSTPMIVVMANGRAQKNDQAEGNVFSHAPAFAKFERAPESAQTAGSAKRRCSLAADARR</sequence>
<protein>
    <submittedName>
        <fullName evidence="2">Endo-1,4-beta-xylanase Z</fullName>
        <ecNumber evidence="2">3.2.1.8</ecNumber>
    </submittedName>
</protein>
<evidence type="ECO:0000313" key="3">
    <source>
        <dbReference type="Proteomes" id="UP000318878"/>
    </source>
</evidence>
<dbReference type="InterPro" id="IPR029058">
    <property type="entry name" value="AB_hydrolase_fold"/>
</dbReference>
<dbReference type="Gene3D" id="3.40.50.1820">
    <property type="entry name" value="alpha/beta hydrolase"/>
    <property type="match status" value="1"/>
</dbReference>
<dbReference type="SUPFAM" id="SSF53474">
    <property type="entry name" value="alpha/beta-Hydrolases"/>
    <property type="match status" value="1"/>
</dbReference>
<feature type="region of interest" description="Disordered" evidence="1">
    <location>
        <begin position="94"/>
        <end position="117"/>
    </location>
</feature>
<dbReference type="GO" id="GO:0045493">
    <property type="term" value="P:xylan catabolic process"/>
    <property type="evidence" value="ECO:0007669"/>
    <property type="project" value="UniProtKB-KW"/>
</dbReference>
<keyword evidence="2" id="KW-0624">Polysaccharide degradation</keyword>
<evidence type="ECO:0000313" key="2">
    <source>
        <dbReference type="EMBL" id="TWT34248.1"/>
    </source>
</evidence>
<dbReference type="InterPro" id="IPR000801">
    <property type="entry name" value="Esterase-like"/>
</dbReference>
<dbReference type="Proteomes" id="UP000318878">
    <property type="component" value="Unassembled WGS sequence"/>
</dbReference>
<dbReference type="Pfam" id="PF00756">
    <property type="entry name" value="Esterase"/>
    <property type="match status" value="1"/>
</dbReference>
<gene>
    <name evidence="2" type="primary">xynZ_1</name>
    <name evidence="2" type="ORF">Enr8_16420</name>
</gene>
<comment type="caution">
    <text evidence="2">The sequence shown here is derived from an EMBL/GenBank/DDBJ whole genome shotgun (WGS) entry which is preliminary data.</text>
</comment>
<keyword evidence="2" id="KW-0326">Glycosidase</keyword>
<organism evidence="2 3">
    <name type="scientific">Blastopirellula retiformator</name>
    <dbReference type="NCBI Taxonomy" id="2527970"/>
    <lineage>
        <taxon>Bacteria</taxon>
        <taxon>Pseudomonadati</taxon>
        <taxon>Planctomycetota</taxon>
        <taxon>Planctomycetia</taxon>
        <taxon>Pirellulales</taxon>
        <taxon>Pirellulaceae</taxon>
        <taxon>Blastopirellula</taxon>
    </lineage>
</organism>
<reference evidence="2 3" key="1">
    <citation type="submission" date="2019-02" db="EMBL/GenBank/DDBJ databases">
        <title>Deep-cultivation of Planctomycetes and their phenomic and genomic characterization uncovers novel biology.</title>
        <authorList>
            <person name="Wiegand S."/>
            <person name="Jogler M."/>
            <person name="Boedeker C."/>
            <person name="Pinto D."/>
            <person name="Vollmers J."/>
            <person name="Rivas-Marin E."/>
            <person name="Kohn T."/>
            <person name="Peeters S.H."/>
            <person name="Heuer A."/>
            <person name="Rast P."/>
            <person name="Oberbeckmann S."/>
            <person name="Bunk B."/>
            <person name="Jeske O."/>
            <person name="Meyerdierks A."/>
            <person name="Storesund J.E."/>
            <person name="Kallscheuer N."/>
            <person name="Luecker S."/>
            <person name="Lage O.M."/>
            <person name="Pohl T."/>
            <person name="Merkel B.J."/>
            <person name="Hornburger P."/>
            <person name="Mueller R.-W."/>
            <person name="Bruemmer F."/>
            <person name="Labrenz M."/>
            <person name="Spormann A.M."/>
            <person name="Op Den Camp H."/>
            <person name="Overmann J."/>
            <person name="Amann R."/>
            <person name="Jetten M.S.M."/>
            <person name="Mascher T."/>
            <person name="Medema M.H."/>
            <person name="Devos D.P."/>
            <person name="Kaster A.-K."/>
            <person name="Ovreas L."/>
            <person name="Rohde M."/>
            <person name="Galperin M.Y."/>
            <person name="Jogler C."/>
        </authorList>
    </citation>
    <scope>NUCLEOTIDE SEQUENCE [LARGE SCALE GENOMIC DNA]</scope>
    <source>
        <strain evidence="2 3">Enr8</strain>
    </source>
</reference>
<evidence type="ECO:0000256" key="1">
    <source>
        <dbReference type="SAM" id="MobiDB-lite"/>
    </source>
</evidence>
<dbReference type="EMBL" id="SJPF01000002">
    <property type="protein sequence ID" value="TWT34248.1"/>
    <property type="molecule type" value="Genomic_DNA"/>
</dbReference>
<dbReference type="GO" id="GO:0031176">
    <property type="term" value="F:endo-1,4-beta-xylanase activity"/>
    <property type="evidence" value="ECO:0007669"/>
    <property type="project" value="UniProtKB-EC"/>
</dbReference>
<name>A0A5C5V6P7_9BACT</name>
<keyword evidence="2" id="KW-0378">Hydrolase</keyword>
<accession>A0A5C5V6P7</accession>
<dbReference type="EC" id="3.2.1.8" evidence="2"/>
<keyword evidence="2" id="KW-0119">Carbohydrate metabolism</keyword>
<dbReference type="AlphaFoldDB" id="A0A5C5V6P7"/>
<keyword evidence="2" id="KW-0858">Xylan degradation</keyword>
<proteinExistence type="predicted"/>
<keyword evidence="3" id="KW-1185">Reference proteome</keyword>